<dbReference type="GO" id="GO:0004413">
    <property type="term" value="F:homoserine kinase activity"/>
    <property type="evidence" value="ECO:0007669"/>
    <property type="project" value="UniProtKB-UniRule"/>
</dbReference>
<keyword evidence="3 7" id="KW-0791">Threonine biosynthesis</keyword>
<dbReference type="HAMAP" id="MF_00384">
    <property type="entry name" value="Homoser_kinase"/>
    <property type="match status" value="1"/>
</dbReference>
<dbReference type="KEGG" id="bfk:QN062_04335"/>
<keyword evidence="4 7" id="KW-0547">Nucleotide-binding</keyword>
<dbReference type="InterPro" id="IPR014721">
    <property type="entry name" value="Ribsml_uS5_D2-typ_fold_subgr"/>
</dbReference>
<evidence type="ECO:0000259" key="10">
    <source>
        <dbReference type="Pfam" id="PF08544"/>
    </source>
</evidence>
<dbReference type="InterPro" id="IPR020568">
    <property type="entry name" value="Ribosomal_Su5_D2-typ_SF"/>
</dbReference>
<dbReference type="SUPFAM" id="SSF54211">
    <property type="entry name" value="Ribosomal protein S5 domain 2-like"/>
    <property type="match status" value="1"/>
</dbReference>
<evidence type="ECO:0000256" key="6">
    <source>
        <dbReference type="ARBA" id="ARBA00022840"/>
    </source>
</evidence>
<evidence type="ECO:0000256" key="7">
    <source>
        <dbReference type="HAMAP-Rule" id="MF_00384"/>
    </source>
</evidence>
<evidence type="ECO:0000313" key="13">
    <source>
        <dbReference type="EMBL" id="XDS51403.1"/>
    </source>
</evidence>
<proteinExistence type="inferred from homology"/>
<dbReference type="GO" id="GO:0009088">
    <property type="term" value="P:threonine biosynthetic process"/>
    <property type="evidence" value="ECO:0007669"/>
    <property type="project" value="UniProtKB-UniRule"/>
</dbReference>
<dbReference type="EMBL" id="CP129682">
    <property type="protein sequence ID" value="XDS48334.1"/>
    <property type="molecule type" value="Genomic_DNA"/>
</dbReference>
<evidence type="ECO:0000256" key="5">
    <source>
        <dbReference type="ARBA" id="ARBA00022777"/>
    </source>
</evidence>
<evidence type="ECO:0000313" key="11">
    <source>
        <dbReference type="EMBL" id="XDS46961.1"/>
    </source>
</evidence>
<comment type="function">
    <text evidence="7">Catalyzes the ATP-dependent phosphorylation of L-homoserine to L-homoserine phosphate.</text>
</comment>
<accession>A0AB39UDP9</accession>
<keyword evidence="1 7" id="KW-0028">Amino-acid biosynthesis</keyword>
<dbReference type="InterPro" id="IPR006204">
    <property type="entry name" value="GHMP_kinase_N_dom"/>
</dbReference>
<dbReference type="Gene3D" id="3.30.230.10">
    <property type="match status" value="1"/>
</dbReference>
<comment type="similarity">
    <text evidence="7">Belongs to the GHMP kinase family. Homoserine kinase subfamily.</text>
</comment>
<comment type="catalytic activity">
    <reaction evidence="7">
        <text>L-homoserine + ATP = O-phospho-L-homoserine + ADP + H(+)</text>
        <dbReference type="Rhea" id="RHEA:13985"/>
        <dbReference type="ChEBI" id="CHEBI:15378"/>
        <dbReference type="ChEBI" id="CHEBI:30616"/>
        <dbReference type="ChEBI" id="CHEBI:57476"/>
        <dbReference type="ChEBI" id="CHEBI:57590"/>
        <dbReference type="ChEBI" id="CHEBI:456216"/>
        <dbReference type="EC" id="2.7.1.39"/>
    </reaction>
</comment>
<dbReference type="Pfam" id="PF08544">
    <property type="entry name" value="GHMP_kinases_C"/>
    <property type="match status" value="1"/>
</dbReference>
<keyword evidence="7" id="KW-0963">Cytoplasm</keyword>
<dbReference type="GO" id="GO:0005524">
    <property type="term" value="F:ATP binding"/>
    <property type="evidence" value="ECO:0007669"/>
    <property type="project" value="UniProtKB-UniRule"/>
</dbReference>
<dbReference type="PANTHER" id="PTHR20861:SF1">
    <property type="entry name" value="HOMOSERINE KINASE"/>
    <property type="match status" value="1"/>
</dbReference>
<dbReference type="EMBL" id="CP129683">
    <property type="protein sequence ID" value="XDS51403.1"/>
    <property type="molecule type" value="Genomic_DNA"/>
</dbReference>
<gene>
    <name evidence="7 11" type="primary">thrB</name>
    <name evidence="13" type="ORF">QN062_04335</name>
    <name evidence="12" type="ORF">QN216_08350</name>
    <name evidence="11" type="ORF">QN217_02115</name>
</gene>
<comment type="subcellular location">
    <subcellularLocation>
        <location evidence="7">Cytoplasm</location>
    </subcellularLocation>
</comment>
<dbReference type="EC" id="2.7.1.39" evidence="7 8"/>
<evidence type="ECO:0000256" key="4">
    <source>
        <dbReference type="ARBA" id="ARBA00022741"/>
    </source>
</evidence>
<protein>
    <recommendedName>
        <fullName evidence="7 8">Homoserine kinase</fullName>
        <shortName evidence="7">HK</shortName>
        <shortName evidence="7">HSK</shortName>
        <ecNumber evidence="7 8">2.7.1.39</ecNumber>
    </recommendedName>
</protein>
<dbReference type="NCBIfam" id="TIGR00191">
    <property type="entry name" value="thrB"/>
    <property type="match status" value="1"/>
</dbReference>
<dbReference type="PIRSF" id="PIRSF000676">
    <property type="entry name" value="Homoser_kin"/>
    <property type="match status" value="1"/>
</dbReference>
<evidence type="ECO:0000313" key="12">
    <source>
        <dbReference type="EMBL" id="XDS48334.1"/>
    </source>
</evidence>
<feature type="domain" description="GHMP kinase N-terminal" evidence="9">
    <location>
        <begin position="76"/>
        <end position="161"/>
    </location>
</feature>
<dbReference type="RefSeq" id="WP_369342366.1">
    <property type="nucleotide sequence ID" value="NZ_CP129675.1"/>
</dbReference>
<evidence type="ECO:0000256" key="8">
    <source>
        <dbReference type="NCBIfam" id="TIGR00191"/>
    </source>
</evidence>
<name>A0AB39UDP9_9BIFI</name>
<dbReference type="PRINTS" id="PR00958">
    <property type="entry name" value="HOMSERKINASE"/>
</dbReference>
<organism evidence="11">
    <name type="scientific">Bifidobacterium fermentum</name>
    <dbReference type="NCBI Taxonomy" id="3059035"/>
    <lineage>
        <taxon>Bacteria</taxon>
        <taxon>Bacillati</taxon>
        <taxon>Actinomycetota</taxon>
        <taxon>Actinomycetes</taxon>
        <taxon>Bifidobacteriales</taxon>
        <taxon>Bifidobacteriaceae</taxon>
        <taxon>Bifidobacterium</taxon>
    </lineage>
</organism>
<keyword evidence="5 7" id="KW-0418">Kinase</keyword>
<comment type="caution">
    <text evidence="7">Lacks conserved residue(s) required for the propagation of feature annotation.</text>
</comment>
<comment type="pathway">
    <text evidence="7">Amino-acid biosynthesis; L-threonine biosynthesis; L-threonine from L-aspartate: step 4/5.</text>
</comment>
<dbReference type="EMBL" id="CP129675">
    <property type="protein sequence ID" value="XDS46961.1"/>
    <property type="molecule type" value="Genomic_DNA"/>
</dbReference>
<dbReference type="Gene3D" id="3.30.70.890">
    <property type="entry name" value="GHMP kinase, C-terminal domain"/>
    <property type="match status" value="1"/>
</dbReference>
<evidence type="ECO:0000259" key="9">
    <source>
        <dbReference type="Pfam" id="PF00288"/>
    </source>
</evidence>
<dbReference type="SUPFAM" id="SSF55060">
    <property type="entry name" value="GHMP Kinase, C-terminal domain"/>
    <property type="match status" value="1"/>
</dbReference>
<evidence type="ECO:0000256" key="2">
    <source>
        <dbReference type="ARBA" id="ARBA00022679"/>
    </source>
</evidence>
<sequence length="359" mass="38408">MMSESNMPTTVDGDTDTIHVSVPATSANLGSGFDSFGLALDRRDHVTFTLGDVGDSSIEVEISGEGDRSLPRDERNLIVRTFLDISEELGLPRRSLKMVANNRIPQARGMGSSAEAIVTATAAAKAFAQDRASSLDREFVFARAARIEGHPDNVAPAVYGGLTVSWQYRQDGRISDAAASDGRRIDPAVADLRASGSGAGMSRIVEGFHTVNYLVSPEISAYVFVPDFSLSTSKARKSLPDSIPYADAVFNISRAGLLPAAMESAGGDNSNELLFYATQDRLHQSYRADLMPQSSGLMHSLRAHGLAAMISGAGPCVIVLHYGEIGQELKQLAGEQLESGHWVLLNLPIDSQGVRVTRD</sequence>
<feature type="domain" description="GHMP kinase C-terminal" evidence="10">
    <location>
        <begin position="274"/>
        <end position="321"/>
    </location>
</feature>
<dbReference type="InterPro" id="IPR000870">
    <property type="entry name" value="Homoserine_kinase"/>
</dbReference>
<evidence type="ECO:0000256" key="3">
    <source>
        <dbReference type="ARBA" id="ARBA00022697"/>
    </source>
</evidence>
<reference evidence="11" key="1">
    <citation type="submission" date="2023-07" db="EMBL/GenBank/DDBJ databases">
        <title>Bifidobacterium aquikefiriaerophilum sp. nov. and Bifidobacterium eccum sp. nov., isolated from water kefir.</title>
        <authorList>
            <person name="Breselge S."/>
            <person name="Bellassi P."/>
            <person name="Barcenilla C."/>
            <person name="Alvarez-Ordonez A."/>
            <person name="Morelli L."/>
            <person name="Cotter P.D."/>
        </authorList>
    </citation>
    <scope>NUCLEOTIDE SEQUENCE</scope>
    <source>
        <strain evidence="13">WK012_4_13</strain>
        <strain evidence="12">WK013_4_14</strain>
        <strain evidence="11">WK048_4_13</strain>
    </source>
</reference>
<dbReference type="AlphaFoldDB" id="A0AB39UDP9"/>
<keyword evidence="6 7" id="KW-0067">ATP-binding</keyword>
<dbReference type="PANTHER" id="PTHR20861">
    <property type="entry name" value="HOMOSERINE/4-DIPHOSPHOCYTIDYL-2-C-METHYL-D-ERYTHRITOL KINASE"/>
    <property type="match status" value="1"/>
</dbReference>
<dbReference type="Pfam" id="PF00288">
    <property type="entry name" value="GHMP_kinases_N"/>
    <property type="match status" value="1"/>
</dbReference>
<dbReference type="InterPro" id="IPR036554">
    <property type="entry name" value="GHMP_kinase_C_sf"/>
</dbReference>
<keyword evidence="2 7" id="KW-0808">Transferase</keyword>
<evidence type="ECO:0000256" key="1">
    <source>
        <dbReference type="ARBA" id="ARBA00022605"/>
    </source>
</evidence>
<dbReference type="InterPro" id="IPR013750">
    <property type="entry name" value="GHMP_kinase_C_dom"/>
</dbReference>
<dbReference type="GO" id="GO:0005737">
    <property type="term" value="C:cytoplasm"/>
    <property type="evidence" value="ECO:0007669"/>
    <property type="project" value="UniProtKB-SubCell"/>
</dbReference>